<dbReference type="EMBL" id="UINC01067086">
    <property type="protein sequence ID" value="SVB98421.1"/>
    <property type="molecule type" value="Genomic_DNA"/>
</dbReference>
<evidence type="ECO:0000313" key="1">
    <source>
        <dbReference type="EMBL" id="SVB98421.1"/>
    </source>
</evidence>
<proteinExistence type="predicted"/>
<name>A0A382IIC9_9ZZZZ</name>
<sequence length="49" mass="5319">MGALTHGVGDATTIDQRSHISRFDRVQEELANLLQFLGKPVPGFPILGD</sequence>
<dbReference type="AlphaFoldDB" id="A0A382IIC9"/>
<protein>
    <submittedName>
        <fullName evidence="1">Uncharacterized protein</fullName>
    </submittedName>
</protein>
<gene>
    <name evidence="1" type="ORF">METZ01_LOCUS251275</name>
</gene>
<reference evidence="1" key="1">
    <citation type="submission" date="2018-05" db="EMBL/GenBank/DDBJ databases">
        <authorList>
            <person name="Lanie J.A."/>
            <person name="Ng W.-L."/>
            <person name="Kazmierczak K.M."/>
            <person name="Andrzejewski T.M."/>
            <person name="Davidsen T.M."/>
            <person name="Wayne K.J."/>
            <person name="Tettelin H."/>
            <person name="Glass J.I."/>
            <person name="Rusch D."/>
            <person name="Podicherti R."/>
            <person name="Tsui H.-C.T."/>
            <person name="Winkler M.E."/>
        </authorList>
    </citation>
    <scope>NUCLEOTIDE SEQUENCE</scope>
</reference>
<organism evidence="1">
    <name type="scientific">marine metagenome</name>
    <dbReference type="NCBI Taxonomy" id="408172"/>
    <lineage>
        <taxon>unclassified sequences</taxon>
        <taxon>metagenomes</taxon>
        <taxon>ecological metagenomes</taxon>
    </lineage>
</organism>
<accession>A0A382IIC9</accession>